<dbReference type="PROSITE" id="PS00092">
    <property type="entry name" value="N6_MTASE"/>
    <property type="match status" value="1"/>
</dbReference>
<keyword evidence="2 5" id="KW-0808">Transferase</keyword>
<dbReference type="InterPro" id="IPR040758">
    <property type="entry name" value="PrmC_N"/>
</dbReference>
<dbReference type="Pfam" id="PF17827">
    <property type="entry name" value="PrmC_N"/>
    <property type="match status" value="1"/>
</dbReference>
<dbReference type="Gene3D" id="3.40.50.150">
    <property type="entry name" value="Vaccinia Virus protein VP39"/>
    <property type="match status" value="1"/>
</dbReference>
<feature type="binding site" evidence="5">
    <location>
        <position position="138"/>
    </location>
    <ligand>
        <name>S-adenosyl-L-methionine</name>
        <dbReference type="ChEBI" id="CHEBI:59789"/>
    </ligand>
</feature>
<evidence type="ECO:0000256" key="3">
    <source>
        <dbReference type="ARBA" id="ARBA00022691"/>
    </source>
</evidence>
<dbReference type="Proteomes" id="UP000007472">
    <property type="component" value="Chromosome"/>
</dbReference>
<dbReference type="Pfam" id="PF05175">
    <property type="entry name" value="MTS"/>
    <property type="match status" value="1"/>
</dbReference>
<dbReference type="NCBIfam" id="TIGR00536">
    <property type="entry name" value="hemK_fam"/>
    <property type="match status" value="1"/>
</dbReference>
<feature type="domain" description="Methyltransferase small" evidence="6">
    <location>
        <begin position="101"/>
        <end position="194"/>
    </location>
</feature>
<dbReference type="InterPro" id="IPR007848">
    <property type="entry name" value="Small_mtfrase_dom"/>
</dbReference>
<comment type="catalytic activity">
    <reaction evidence="4 5">
        <text>L-glutaminyl-[peptide chain release factor] + S-adenosyl-L-methionine = N(5)-methyl-L-glutaminyl-[peptide chain release factor] + S-adenosyl-L-homocysteine + H(+)</text>
        <dbReference type="Rhea" id="RHEA:42896"/>
        <dbReference type="Rhea" id="RHEA-COMP:10271"/>
        <dbReference type="Rhea" id="RHEA-COMP:10272"/>
        <dbReference type="ChEBI" id="CHEBI:15378"/>
        <dbReference type="ChEBI" id="CHEBI:30011"/>
        <dbReference type="ChEBI" id="CHEBI:57856"/>
        <dbReference type="ChEBI" id="CHEBI:59789"/>
        <dbReference type="ChEBI" id="CHEBI:61891"/>
        <dbReference type="EC" id="2.1.1.297"/>
    </reaction>
</comment>
<dbReference type="EMBL" id="CP002456">
    <property type="protein sequence ID" value="ADU91816.1"/>
    <property type="molecule type" value="Genomic_DNA"/>
</dbReference>
<dbReference type="InterPro" id="IPR004556">
    <property type="entry name" value="HemK-like"/>
</dbReference>
<evidence type="ECO:0000313" key="9">
    <source>
        <dbReference type="Proteomes" id="UP000007472"/>
    </source>
</evidence>
<organism evidence="8 9">
    <name type="scientific">Taylorella equigenitalis (strain MCE9)</name>
    <dbReference type="NCBI Taxonomy" id="937774"/>
    <lineage>
        <taxon>Bacteria</taxon>
        <taxon>Pseudomonadati</taxon>
        <taxon>Pseudomonadota</taxon>
        <taxon>Betaproteobacteria</taxon>
        <taxon>Burkholderiales</taxon>
        <taxon>Alcaligenaceae</taxon>
        <taxon>Taylorella</taxon>
    </lineage>
</organism>
<dbReference type="KEGG" id="teq:TEQUI_0879"/>
<dbReference type="HAMAP" id="MF_02126">
    <property type="entry name" value="RF_methyltr_PrmC"/>
    <property type="match status" value="1"/>
</dbReference>
<dbReference type="Gene3D" id="1.10.8.10">
    <property type="entry name" value="DNA helicase RuvA subunit, C-terminal domain"/>
    <property type="match status" value="1"/>
</dbReference>
<dbReference type="PANTHER" id="PTHR18895:SF74">
    <property type="entry name" value="MTRF1L RELEASE FACTOR GLUTAMINE METHYLTRANSFERASE"/>
    <property type="match status" value="1"/>
</dbReference>
<dbReference type="PANTHER" id="PTHR18895">
    <property type="entry name" value="HEMK METHYLTRANSFERASE"/>
    <property type="match status" value="1"/>
</dbReference>
<dbReference type="CDD" id="cd02440">
    <property type="entry name" value="AdoMet_MTases"/>
    <property type="match status" value="1"/>
</dbReference>
<dbReference type="AlphaFoldDB" id="A0A654KIU9"/>
<dbReference type="GO" id="GO:0102559">
    <property type="term" value="F:peptide chain release factor N(5)-glutamine methyltransferase activity"/>
    <property type="evidence" value="ECO:0007669"/>
    <property type="project" value="UniProtKB-EC"/>
</dbReference>
<evidence type="ECO:0000256" key="2">
    <source>
        <dbReference type="ARBA" id="ARBA00022679"/>
    </source>
</evidence>
<dbReference type="GO" id="GO:0003676">
    <property type="term" value="F:nucleic acid binding"/>
    <property type="evidence" value="ECO:0007669"/>
    <property type="project" value="InterPro"/>
</dbReference>
<keyword evidence="3 5" id="KW-0949">S-adenosyl-L-methionine</keyword>
<keyword evidence="1 5" id="KW-0489">Methyltransferase</keyword>
<evidence type="ECO:0000256" key="5">
    <source>
        <dbReference type="HAMAP-Rule" id="MF_02126"/>
    </source>
</evidence>
<evidence type="ECO:0000259" key="6">
    <source>
        <dbReference type="Pfam" id="PF05175"/>
    </source>
</evidence>
<feature type="binding site" evidence="5">
    <location>
        <begin position="115"/>
        <end position="119"/>
    </location>
    <ligand>
        <name>S-adenosyl-L-methionine</name>
        <dbReference type="ChEBI" id="CHEBI:59789"/>
    </ligand>
</feature>
<dbReference type="InterPro" id="IPR002052">
    <property type="entry name" value="DNA_methylase_N6_adenine_CS"/>
</dbReference>
<evidence type="ECO:0000259" key="7">
    <source>
        <dbReference type="Pfam" id="PF17827"/>
    </source>
</evidence>
<feature type="binding site" evidence="5">
    <location>
        <begin position="182"/>
        <end position="185"/>
    </location>
    <ligand>
        <name>substrate</name>
    </ligand>
</feature>
<dbReference type="SUPFAM" id="SSF53335">
    <property type="entry name" value="S-adenosyl-L-methionine-dependent methyltransferases"/>
    <property type="match status" value="1"/>
</dbReference>
<dbReference type="FunFam" id="3.40.50.150:FF:000053">
    <property type="entry name" value="Release factor glutamine methyltransferase"/>
    <property type="match status" value="1"/>
</dbReference>
<dbReference type="InterPro" id="IPR050320">
    <property type="entry name" value="N5-glutamine_MTase"/>
</dbReference>
<evidence type="ECO:0000256" key="1">
    <source>
        <dbReference type="ARBA" id="ARBA00022603"/>
    </source>
</evidence>
<dbReference type="NCBIfam" id="TIGR03534">
    <property type="entry name" value="RF_mod_PrmC"/>
    <property type="match status" value="1"/>
</dbReference>
<comment type="function">
    <text evidence="5">Methylates the class 1 translation termination release factors RF1/PrfA and RF2/PrfB on the glutamine residue of the universally conserved GGQ motif.</text>
</comment>
<feature type="domain" description="Release factor glutamine methyltransferase N-terminal" evidence="7">
    <location>
        <begin position="10"/>
        <end position="69"/>
    </location>
</feature>
<evidence type="ECO:0000313" key="8">
    <source>
        <dbReference type="EMBL" id="ADU91816.1"/>
    </source>
</evidence>
<feature type="binding site" evidence="5">
    <location>
        <position position="182"/>
    </location>
    <ligand>
        <name>S-adenosyl-L-methionine</name>
        <dbReference type="ChEBI" id="CHEBI:59789"/>
    </ligand>
</feature>
<gene>
    <name evidence="5" type="primary">prmC</name>
    <name evidence="8" type="ordered locus">TEQUI_0879</name>
</gene>
<proteinExistence type="inferred from homology"/>
<dbReference type="EC" id="2.1.1.297" evidence="5"/>
<comment type="similarity">
    <text evidence="5">Belongs to the protein N5-glutamine methyltransferase family. PrmC subfamily.</text>
</comment>
<dbReference type="InterPro" id="IPR029063">
    <property type="entry name" value="SAM-dependent_MTases_sf"/>
</dbReference>
<evidence type="ECO:0000256" key="4">
    <source>
        <dbReference type="ARBA" id="ARBA00048391"/>
    </source>
</evidence>
<sequence>MPHLTIGEILKKSGLDRLESQIILAHVLGVDRVWLFVHDDVLICEEQKLEFDTLVQRRLEGEPIAYLVGSREFMGLELNVDNSVLIPRPDTELLVECALDFLKTTPTGARILDLGTGSGAIAISIANFMPKCEVYAVDISKEALKVAYLNAKNHGVHIKFFEGSWFDALPYDVGTFDLIVSNPPYIASDDIHLQLGDVRYEPITALVGGNDGLSEYIKIMKQVHDFIHSGSAIMFEHGWTQGAELRRILEQGHCHKINTHKDLAGHERVTCGVFA</sequence>
<accession>A0A654KIU9</accession>
<reference evidence="8 9" key="1">
    <citation type="journal article" date="2011" name="J. Bacteriol.">
        <title>Genome sequence of Taylorella equigenitalis MCE9, the causative agent of contagious equine metritis.</title>
        <authorList>
            <person name="Hebert L."/>
            <person name="Moumen B."/>
            <person name="Duquesne F."/>
            <person name="Breuil M.F."/>
            <person name="Laugier C."/>
            <person name="Batto J.M."/>
            <person name="Renault P."/>
            <person name="Petry S."/>
        </authorList>
    </citation>
    <scope>NUCLEOTIDE SEQUENCE [LARGE SCALE GENOMIC DNA]</scope>
    <source>
        <strain evidence="8 9">MCE9</strain>
    </source>
</reference>
<dbReference type="InterPro" id="IPR019874">
    <property type="entry name" value="RF_methyltr_PrmC"/>
</dbReference>
<dbReference type="GO" id="GO:0032259">
    <property type="term" value="P:methylation"/>
    <property type="evidence" value="ECO:0007669"/>
    <property type="project" value="UniProtKB-KW"/>
</dbReference>
<protein>
    <recommendedName>
        <fullName evidence="5">Release factor glutamine methyltransferase</fullName>
        <shortName evidence="5">RF MTase</shortName>
        <ecNumber evidence="5">2.1.1.297</ecNumber>
    </recommendedName>
    <alternativeName>
        <fullName evidence="5">N5-glutamine methyltransferase PrmC</fullName>
    </alternativeName>
    <alternativeName>
        <fullName evidence="5">Protein-(glutamine-N5) MTase PrmC</fullName>
    </alternativeName>
    <alternativeName>
        <fullName evidence="5">Protein-glutamine N-methyltransferase PrmC</fullName>
    </alternativeName>
</protein>
<feature type="binding site" evidence="5">
    <location>
        <position position="165"/>
    </location>
    <ligand>
        <name>S-adenosyl-L-methionine</name>
        <dbReference type="ChEBI" id="CHEBI:59789"/>
    </ligand>
</feature>
<name>A0A654KIU9_TAYEM</name>